<keyword evidence="1" id="KW-1185">Reference proteome</keyword>
<evidence type="ECO:0000313" key="2">
    <source>
        <dbReference type="WBParaSite" id="nRc.2.0.1.t18454-RA"/>
    </source>
</evidence>
<reference evidence="2" key="1">
    <citation type="submission" date="2022-11" db="UniProtKB">
        <authorList>
            <consortium name="WormBaseParasite"/>
        </authorList>
    </citation>
    <scope>IDENTIFICATION</scope>
</reference>
<protein>
    <submittedName>
        <fullName evidence="2">Uncharacterized protein</fullName>
    </submittedName>
</protein>
<organism evidence="1 2">
    <name type="scientific">Romanomermis culicivorax</name>
    <name type="common">Nematode worm</name>
    <dbReference type="NCBI Taxonomy" id="13658"/>
    <lineage>
        <taxon>Eukaryota</taxon>
        <taxon>Metazoa</taxon>
        <taxon>Ecdysozoa</taxon>
        <taxon>Nematoda</taxon>
        <taxon>Enoplea</taxon>
        <taxon>Dorylaimia</taxon>
        <taxon>Mermithida</taxon>
        <taxon>Mermithoidea</taxon>
        <taxon>Mermithidae</taxon>
        <taxon>Romanomermis</taxon>
    </lineage>
</organism>
<proteinExistence type="predicted"/>
<sequence length="65" mass="7786">MRESPLKAPNLQYLLLHKSGQVITPMIIDDLIYLMENLSDLRQLFVDHDPYYLLLEYKLIKRLCH</sequence>
<dbReference type="Proteomes" id="UP000887565">
    <property type="component" value="Unplaced"/>
</dbReference>
<accession>A0A915IWK1</accession>
<evidence type="ECO:0000313" key="1">
    <source>
        <dbReference type="Proteomes" id="UP000887565"/>
    </source>
</evidence>
<dbReference type="AlphaFoldDB" id="A0A915IWK1"/>
<name>A0A915IWK1_ROMCU</name>
<dbReference type="WBParaSite" id="nRc.2.0.1.t18454-RA">
    <property type="protein sequence ID" value="nRc.2.0.1.t18454-RA"/>
    <property type="gene ID" value="nRc.2.0.1.g18454"/>
</dbReference>